<evidence type="ECO:0000313" key="1">
    <source>
        <dbReference type="EMBL" id="TNN38268.1"/>
    </source>
</evidence>
<organism evidence="1 2">
    <name type="scientific">Liparis tanakae</name>
    <name type="common">Tanaka's snailfish</name>
    <dbReference type="NCBI Taxonomy" id="230148"/>
    <lineage>
        <taxon>Eukaryota</taxon>
        <taxon>Metazoa</taxon>
        <taxon>Chordata</taxon>
        <taxon>Craniata</taxon>
        <taxon>Vertebrata</taxon>
        <taxon>Euteleostomi</taxon>
        <taxon>Actinopterygii</taxon>
        <taxon>Neopterygii</taxon>
        <taxon>Teleostei</taxon>
        <taxon>Neoteleostei</taxon>
        <taxon>Acanthomorphata</taxon>
        <taxon>Eupercaria</taxon>
        <taxon>Perciformes</taxon>
        <taxon>Cottioidei</taxon>
        <taxon>Cottales</taxon>
        <taxon>Liparidae</taxon>
        <taxon>Liparis</taxon>
    </lineage>
</organism>
<dbReference type="Proteomes" id="UP000314294">
    <property type="component" value="Unassembled WGS sequence"/>
</dbReference>
<accession>A0A4Z2FAQ2</accession>
<protein>
    <submittedName>
        <fullName evidence="1">Uncharacterized protein</fullName>
    </submittedName>
</protein>
<reference evidence="1 2" key="1">
    <citation type="submission" date="2019-03" db="EMBL/GenBank/DDBJ databases">
        <title>First draft genome of Liparis tanakae, snailfish: a comprehensive survey of snailfish specific genes.</title>
        <authorList>
            <person name="Kim W."/>
            <person name="Song I."/>
            <person name="Jeong J.-H."/>
            <person name="Kim D."/>
            <person name="Kim S."/>
            <person name="Ryu S."/>
            <person name="Song J.Y."/>
            <person name="Lee S.K."/>
        </authorList>
    </citation>
    <scope>NUCLEOTIDE SEQUENCE [LARGE SCALE GENOMIC DNA]</scope>
    <source>
        <tissue evidence="1">Muscle</tissue>
    </source>
</reference>
<proteinExistence type="predicted"/>
<evidence type="ECO:0000313" key="2">
    <source>
        <dbReference type="Proteomes" id="UP000314294"/>
    </source>
</evidence>
<gene>
    <name evidence="1" type="ORF">EYF80_051562</name>
</gene>
<comment type="caution">
    <text evidence="1">The sequence shown here is derived from an EMBL/GenBank/DDBJ whole genome shotgun (WGS) entry which is preliminary data.</text>
</comment>
<keyword evidence="2" id="KW-1185">Reference proteome</keyword>
<name>A0A4Z2FAQ2_9TELE</name>
<sequence length="196" mass="22097">MSSQASHMQVSDRCRYCSRVEMWVNLRAIRVTSGRQSDSNLVSSWKQQQQQQQSPHLLSSVTSIQCMQVTGCCIGNTWRISAFSTPHSTTCFVSPRLKARTEARAVISFPVYSLGGKLHTRWKLAKRCSSSYRQTIILLNRHSSSCRQTIILLNQRHSRMLQDTSDQIPLGGPGHAQHRVGKLLLSHLAEGRHVEA</sequence>
<dbReference type="EMBL" id="SRLO01001388">
    <property type="protein sequence ID" value="TNN38268.1"/>
    <property type="molecule type" value="Genomic_DNA"/>
</dbReference>
<dbReference type="AlphaFoldDB" id="A0A4Z2FAQ2"/>